<dbReference type="InterPro" id="IPR051401">
    <property type="entry name" value="GtrA_CellWall_Glycosyl"/>
</dbReference>
<comment type="subcellular location">
    <subcellularLocation>
        <location evidence="1">Membrane</location>
        <topology evidence="1">Multi-pass membrane protein</topology>
    </subcellularLocation>
</comment>
<evidence type="ECO:0000256" key="5">
    <source>
        <dbReference type="ARBA" id="ARBA00023136"/>
    </source>
</evidence>
<reference evidence="8 9" key="1">
    <citation type="submission" date="2016-10" db="EMBL/GenBank/DDBJ databases">
        <authorList>
            <person name="de Groot N.N."/>
        </authorList>
    </citation>
    <scope>NUCLEOTIDE SEQUENCE [LARGE SCALE GENOMIC DNA]</scope>
    <source>
        <strain evidence="8 9">DSM 19938</strain>
    </source>
</reference>
<keyword evidence="5 6" id="KW-0472">Membrane</keyword>
<dbReference type="EMBL" id="FNXY01000003">
    <property type="protein sequence ID" value="SEI73802.1"/>
    <property type="molecule type" value="Genomic_DNA"/>
</dbReference>
<proteinExistence type="inferred from homology"/>
<keyword evidence="3 6" id="KW-0812">Transmembrane</keyword>
<dbReference type="Pfam" id="PF04138">
    <property type="entry name" value="GtrA_DPMS_TM"/>
    <property type="match status" value="1"/>
</dbReference>
<evidence type="ECO:0000313" key="8">
    <source>
        <dbReference type="EMBL" id="SEI73802.1"/>
    </source>
</evidence>
<name>A0A1H6TDF8_9BACT</name>
<evidence type="ECO:0000256" key="3">
    <source>
        <dbReference type="ARBA" id="ARBA00022692"/>
    </source>
</evidence>
<dbReference type="RefSeq" id="WP_177196993.1">
    <property type="nucleotide sequence ID" value="NZ_FNXY01000003.1"/>
</dbReference>
<dbReference type="AlphaFoldDB" id="A0A1H6TDF8"/>
<dbReference type="PANTHER" id="PTHR38459">
    <property type="entry name" value="PROPHAGE BACTOPRENOL-LINKED GLUCOSE TRANSLOCASE HOMOLOG"/>
    <property type="match status" value="1"/>
</dbReference>
<feature type="transmembrane region" description="Helical" evidence="6">
    <location>
        <begin position="95"/>
        <end position="115"/>
    </location>
</feature>
<evidence type="ECO:0000256" key="4">
    <source>
        <dbReference type="ARBA" id="ARBA00022989"/>
    </source>
</evidence>
<feature type="transmembrane region" description="Helical" evidence="6">
    <location>
        <begin position="68"/>
        <end position="89"/>
    </location>
</feature>
<feature type="transmembrane region" description="Helical" evidence="6">
    <location>
        <begin position="35"/>
        <end position="56"/>
    </location>
</feature>
<dbReference type="STRING" id="408657.SAMN04487995_1952"/>
<evidence type="ECO:0000256" key="6">
    <source>
        <dbReference type="SAM" id="Phobius"/>
    </source>
</evidence>
<dbReference type="Proteomes" id="UP000199532">
    <property type="component" value="Unassembled WGS sequence"/>
</dbReference>
<dbReference type="GO" id="GO:0005886">
    <property type="term" value="C:plasma membrane"/>
    <property type="evidence" value="ECO:0007669"/>
    <property type="project" value="TreeGrafter"/>
</dbReference>
<sequence length="123" mass="13852">MLTFIKAQASSLIATFIDFSTTIVLLNFFLQEPFISSIVGTTCGGIANFMINRYWVFEATENKMSGQAFKYFLVWVGNLGLNAAGMYMILHGTEWNYVISKAAIALVVGFGYNYVFQKKLVFR</sequence>
<dbReference type="GO" id="GO:0000271">
    <property type="term" value="P:polysaccharide biosynthetic process"/>
    <property type="evidence" value="ECO:0007669"/>
    <property type="project" value="InterPro"/>
</dbReference>
<feature type="domain" description="GtrA/DPMS transmembrane" evidence="7">
    <location>
        <begin position="12"/>
        <end position="122"/>
    </location>
</feature>
<comment type="similarity">
    <text evidence="2">Belongs to the GtrA family.</text>
</comment>
<dbReference type="PANTHER" id="PTHR38459:SF1">
    <property type="entry name" value="PROPHAGE BACTOPRENOL-LINKED GLUCOSE TRANSLOCASE HOMOLOG"/>
    <property type="match status" value="1"/>
</dbReference>
<organism evidence="8 9">
    <name type="scientific">Dyadobacter koreensis</name>
    <dbReference type="NCBI Taxonomy" id="408657"/>
    <lineage>
        <taxon>Bacteria</taxon>
        <taxon>Pseudomonadati</taxon>
        <taxon>Bacteroidota</taxon>
        <taxon>Cytophagia</taxon>
        <taxon>Cytophagales</taxon>
        <taxon>Spirosomataceae</taxon>
        <taxon>Dyadobacter</taxon>
    </lineage>
</organism>
<evidence type="ECO:0000313" key="9">
    <source>
        <dbReference type="Proteomes" id="UP000199532"/>
    </source>
</evidence>
<gene>
    <name evidence="8" type="ORF">SAMN04487995_1952</name>
</gene>
<accession>A0A1H6TDF8</accession>
<feature type="transmembrane region" description="Helical" evidence="6">
    <location>
        <begin position="12"/>
        <end position="29"/>
    </location>
</feature>
<keyword evidence="4 6" id="KW-1133">Transmembrane helix</keyword>
<keyword evidence="9" id="KW-1185">Reference proteome</keyword>
<evidence type="ECO:0000256" key="1">
    <source>
        <dbReference type="ARBA" id="ARBA00004141"/>
    </source>
</evidence>
<evidence type="ECO:0000256" key="2">
    <source>
        <dbReference type="ARBA" id="ARBA00009399"/>
    </source>
</evidence>
<protein>
    <submittedName>
        <fullName evidence="8">Putative flippase GtrA (Transmembrane translocase of bactoprenol-linked glucose)</fullName>
    </submittedName>
</protein>
<dbReference type="InterPro" id="IPR007267">
    <property type="entry name" value="GtrA_DPMS_TM"/>
</dbReference>
<evidence type="ECO:0000259" key="7">
    <source>
        <dbReference type="Pfam" id="PF04138"/>
    </source>
</evidence>